<evidence type="ECO:0000313" key="2">
    <source>
        <dbReference type="EnsemblMetazoa" id="CapteP192024"/>
    </source>
</evidence>
<reference evidence="1 3" key="2">
    <citation type="journal article" date="2013" name="Nature">
        <title>Insights into bilaterian evolution from three spiralian genomes.</title>
        <authorList>
            <person name="Simakov O."/>
            <person name="Marletaz F."/>
            <person name="Cho S.J."/>
            <person name="Edsinger-Gonzales E."/>
            <person name="Havlak P."/>
            <person name="Hellsten U."/>
            <person name="Kuo D.H."/>
            <person name="Larsson T."/>
            <person name="Lv J."/>
            <person name="Arendt D."/>
            <person name="Savage R."/>
            <person name="Osoegawa K."/>
            <person name="de Jong P."/>
            <person name="Grimwood J."/>
            <person name="Chapman J.A."/>
            <person name="Shapiro H."/>
            <person name="Aerts A."/>
            <person name="Otillar R.P."/>
            <person name="Terry A.Y."/>
            <person name="Boore J.L."/>
            <person name="Grigoriev I.V."/>
            <person name="Lindberg D.R."/>
            <person name="Seaver E.C."/>
            <person name="Weisblat D.A."/>
            <person name="Putnam N.H."/>
            <person name="Rokhsar D.S."/>
        </authorList>
    </citation>
    <scope>NUCLEOTIDE SEQUENCE</scope>
    <source>
        <strain evidence="1 3">I ESC-2004</strain>
    </source>
</reference>
<dbReference type="EMBL" id="AMQN01003070">
    <property type="status" value="NOT_ANNOTATED_CDS"/>
    <property type="molecule type" value="Genomic_DNA"/>
</dbReference>
<dbReference type="EnsemblMetazoa" id="CapteT192024">
    <property type="protein sequence ID" value="CapteP192024"/>
    <property type="gene ID" value="CapteG192024"/>
</dbReference>
<evidence type="ECO:0000313" key="1">
    <source>
        <dbReference type="EMBL" id="ELT90636.1"/>
    </source>
</evidence>
<dbReference type="HOGENOM" id="CLU_2017387_0_0_1"/>
<dbReference type="AlphaFoldDB" id="R7TGE0"/>
<accession>R7TGE0</accession>
<evidence type="ECO:0000313" key="3">
    <source>
        <dbReference type="Proteomes" id="UP000014760"/>
    </source>
</evidence>
<proteinExistence type="predicted"/>
<dbReference type="Proteomes" id="UP000014760">
    <property type="component" value="Unassembled WGS sequence"/>
</dbReference>
<reference evidence="2" key="3">
    <citation type="submission" date="2015-06" db="UniProtKB">
        <authorList>
            <consortium name="EnsemblMetazoa"/>
        </authorList>
    </citation>
    <scope>IDENTIFICATION</scope>
</reference>
<sequence length="123" mass="14231">MERALREAGFKYNLGIEINQLKEEQLNESDEVYTFNLGLASRCSFQLIMDYILLNLARVTECGSEDELQDELREGSDYAGVDHVQVNLKPNNRRDEVEFMQLFGSKFTRTMINPSIIIDFQVT</sequence>
<gene>
    <name evidence="1" type="ORF">CAPTEDRAFT_192024</name>
</gene>
<reference evidence="3" key="1">
    <citation type="submission" date="2012-12" db="EMBL/GenBank/DDBJ databases">
        <authorList>
            <person name="Hellsten U."/>
            <person name="Grimwood J."/>
            <person name="Chapman J.A."/>
            <person name="Shapiro H."/>
            <person name="Aerts A."/>
            <person name="Otillar R.P."/>
            <person name="Terry A.Y."/>
            <person name="Boore J.L."/>
            <person name="Simakov O."/>
            <person name="Marletaz F."/>
            <person name="Cho S.-J."/>
            <person name="Edsinger-Gonzales E."/>
            <person name="Havlak P."/>
            <person name="Kuo D.-H."/>
            <person name="Larsson T."/>
            <person name="Lv J."/>
            <person name="Arendt D."/>
            <person name="Savage R."/>
            <person name="Osoegawa K."/>
            <person name="de Jong P."/>
            <person name="Lindberg D.R."/>
            <person name="Seaver E.C."/>
            <person name="Weisblat D.A."/>
            <person name="Putnam N.H."/>
            <person name="Grigoriev I.V."/>
            <person name="Rokhsar D.S."/>
        </authorList>
    </citation>
    <scope>NUCLEOTIDE SEQUENCE</scope>
    <source>
        <strain evidence="3">I ESC-2004</strain>
    </source>
</reference>
<organism evidence="1">
    <name type="scientific">Capitella teleta</name>
    <name type="common">Polychaete worm</name>
    <dbReference type="NCBI Taxonomy" id="283909"/>
    <lineage>
        <taxon>Eukaryota</taxon>
        <taxon>Metazoa</taxon>
        <taxon>Spiralia</taxon>
        <taxon>Lophotrochozoa</taxon>
        <taxon>Annelida</taxon>
        <taxon>Polychaeta</taxon>
        <taxon>Sedentaria</taxon>
        <taxon>Scolecida</taxon>
        <taxon>Capitellidae</taxon>
        <taxon>Capitella</taxon>
    </lineage>
</organism>
<keyword evidence="3" id="KW-1185">Reference proteome</keyword>
<protein>
    <submittedName>
        <fullName evidence="1 2">Uncharacterized protein</fullName>
    </submittedName>
</protein>
<name>R7TGE0_CAPTE</name>
<dbReference type="EMBL" id="KB310836">
    <property type="protein sequence ID" value="ELT90636.1"/>
    <property type="molecule type" value="Genomic_DNA"/>
</dbReference>